<comment type="similarity">
    <text evidence="1">Belongs to the UPF0065 (bug) family.</text>
</comment>
<dbReference type="PIRSF" id="PIRSF017082">
    <property type="entry name" value="YflP"/>
    <property type="match status" value="1"/>
</dbReference>
<dbReference type="OrthoDB" id="8651822at2"/>
<keyword evidence="3" id="KW-0675">Receptor</keyword>
<gene>
    <name evidence="3" type="ORF">EV681_1671</name>
</gene>
<dbReference type="PANTHER" id="PTHR42928">
    <property type="entry name" value="TRICARBOXYLATE-BINDING PROTEIN"/>
    <property type="match status" value="1"/>
</dbReference>
<dbReference type="Proteomes" id="UP000293398">
    <property type="component" value="Unassembled WGS sequence"/>
</dbReference>
<feature type="chain" id="PRO_5020718464" evidence="2">
    <location>
        <begin position="24"/>
        <end position="321"/>
    </location>
</feature>
<evidence type="ECO:0000313" key="3">
    <source>
        <dbReference type="EMBL" id="RZT99876.1"/>
    </source>
</evidence>
<name>A0A4Q7VTG9_9BURK</name>
<keyword evidence="4" id="KW-1185">Reference proteome</keyword>
<accession>A0A4Q7VTG9</accession>
<sequence length="321" mass="33949">MKARILVAVLFSLSALGTSAVHAAYPEKSVRLVVGYAPGGSTDIVARLLANALSEKWGQAVVVENKGGASGMIATEQVVRAAPDGYTLQLAYTPEVSINKLVFKDIRYDPATDLTALNLVASAPLVLAAGPSKGIKSIEGLLALKGKASELTYGSPGVGGQQHMAGEVLRKLTGMPLVHVPYRGTSLAVTDLVGGQIDLFFATTPPLLGNIQAGKIKPLLVAGDKREALLPDVPTAVEKGMPELQLTNWFGLFGPKGLSEAIKERINMDVMAIMADKAFQNSLKEKGLTPTPLSPDAFSRFIAAEMTKYEVIVRETGIKQQ</sequence>
<dbReference type="Gene3D" id="3.40.190.150">
    <property type="entry name" value="Bordetella uptake gene, domain 1"/>
    <property type="match status" value="1"/>
</dbReference>
<comment type="caution">
    <text evidence="3">The sequence shown here is derived from an EMBL/GenBank/DDBJ whole genome shotgun (WGS) entry which is preliminary data.</text>
</comment>
<dbReference type="AlphaFoldDB" id="A0A4Q7VTG9"/>
<dbReference type="InterPro" id="IPR005064">
    <property type="entry name" value="BUG"/>
</dbReference>
<reference evidence="3 4" key="1">
    <citation type="submission" date="2019-02" db="EMBL/GenBank/DDBJ databases">
        <title>Genomic Encyclopedia of Type Strains, Phase IV (KMG-IV): sequencing the most valuable type-strain genomes for metagenomic binning, comparative biology and taxonomic classification.</title>
        <authorList>
            <person name="Goeker M."/>
        </authorList>
    </citation>
    <scope>NUCLEOTIDE SEQUENCE [LARGE SCALE GENOMIC DNA]</scope>
    <source>
        <strain evidence="3 4">DSM 23814</strain>
    </source>
</reference>
<protein>
    <submittedName>
        <fullName evidence="3">Tripartite-type tricarboxylate transporter receptor subunit TctC</fullName>
    </submittedName>
</protein>
<dbReference type="EMBL" id="SHKO01000001">
    <property type="protein sequence ID" value="RZT99876.1"/>
    <property type="molecule type" value="Genomic_DNA"/>
</dbReference>
<dbReference type="RefSeq" id="WP_100695691.1">
    <property type="nucleotide sequence ID" value="NZ_SHKO01000001.1"/>
</dbReference>
<dbReference type="PANTHER" id="PTHR42928:SF5">
    <property type="entry name" value="BLR1237 PROTEIN"/>
    <property type="match status" value="1"/>
</dbReference>
<dbReference type="CDD" id="cd13578">
    <property type="entry name" value="PBP2_Bug27"/>
    <property type="match status" value="1"/>
</dbReference>
<evidence type="ECO:0000256" key="1">
    <source>
        <dbReference type="ARBA" id="ARBA00006987"/>
    </source>
</evidence>
<dbReference type="Pfam" id="PF03401">
    <property type="entry name" value="TctC"/>
    <property type="match status" value="1"/>
</dbReference>
<evidence type="ECO:0000256" key="2">
    <source>
        <dbReference type="SAM" id="SignalP"/>
    </source>
</evidence>
<proteinExistence type="inferred from homology"/>
<evidence type="ECO:0000313" key="4">
    <source>
        <dbReference type="Proteomes" id="UP000293398"/>
    </source>
</evidence>
<organism evidence="3 4">
    <name type="scientific">Advenella incenata</name>
    <dbReference type="NCBI Taxonomy" id="267800"/>
    <lineage>
        <taxon>Bacteria</taxon>
        <taxon>Pseudomonadati</taxon>
        <taxon>Pseudomonadota</taxon>
        <taxon>Betaproteobacteria</taxon>
        <taxon>Burkholderiales</taxon>
        <taxon>Alcaligenaceae</taxon>
    </lineage>
</organism>
<dbReference type="Gene3D" id="3.40.190.10">
    <property type="entry name" value="Periplasmic binding protein-like II"/>
    <property type="match status" value="1"/>
</dbReference>
<feature type="signal peptide" evidence="2">
    <location>
        <begin position="1"/>
        <end position="23"/>
    </location>
</feature>
<dbReference type="InterPro" id="IPR042100">
    <property type="entry name" value="Bug_dom1"/>
</dbReference>
<dbReference type="SUPFAM" id="SSF53850">
    <property type="entry name" value="Periplasmic binding protein-like II"/>
    <property type="match status" value="1"/>
</dbReference>
<keyword evidence="2" id="KW-0732">Signal</keyword>